<keyword evidence="6" id="KW-1185">Reference proteome</keyword>
<dbReference type="InterPro" id="IPR006225">
    <property type="entry name" value="PsdUridine_synth_RluC/D"/>
</dbReference>
<evidence type="ECO:0000256" key="1">
    <source>
        <dbReference type="ARBA" id="ARBA00010876"/>
    </source>
</evidence>
<reference evidence="5 6" key="1">
    <citation type="submission" date="2019-02" db="EMBL/GenBank/DDBJ databases">
        <authorList>
            <person name="Fomenkov A."/>
            <person name="Dubinina G."/>
            <person name="Grabovich M."/>
            <person name="Vincze T."/>
            <person name="Roberts R.J."/>
        </authorList>
    </citation>
    <scope>NUCLEOTIDE SEQUENCE [LARGE SCALE GENOMIC DNA]</scope>
    <source>
        <strain evidence="5 6">P</strain>
    </source>
</reference>
<dbReference type="RefSeq" id="WP_149569020.1">
    <property type="nucleotide sequence ID" value="NZ_CP035807.1"/>
</dbReference>
<dbReference type="Proteomes" id="UP000323824">
    <property type="component" value="Chromosome"/>
</dbReference>
<dbReference type="PANTHER" id="PTHR21600">
    <property type="entry name" value="MITOCHONDRIAL RNA PSEUDOURIDINE SYNTHASE"/>
    <property type="match status" value="1"/>
</dbReference>
<gene>
    <name evidence="5" type="ORF">EW093_14115</name>
</gene>
<sequence>MIERESLEITVSCSSTIRIDRYISEEGILTRNQIKERDLRIFLNDKEIKHSAKAKNGAKYQISWNKEVEINIEPEKMDLNVIYEDKNCVVISKEQGIVVHPSIGNYTGTLVQGLMYYITNLSDNFDGDVLRPGIVHRLDKDTSGVIITAKNSDSLAFLSKQFKDRTNIKEYLAIIKGTPVKKRDTIKSYLKRDSRDRKKFMSSDEEQNGKYAETDYVILASNGDYSLVKLILKTGRTHQIRVHLKSIGHPILGDPIYSRTDSKYREETLMLHSYHLGINLMDTEDMSHFYSPVPKRMLEFLSKEEIEIPTILMEHID</sequence>
<dbReference type="InterPro" id="IPR006145">
    <property type="entry name" value="PsdUridine_synth_RsuA/RluA"/>
</dbReference>
<comment type="similarity">
    <text evidence="1 3">Belongs to the pseudouridine synthase RluA family.</text>
</comment>
<evidence type="ECO:0000259" key="4">
    <source>
        <dbReference type="Pfam" id="PF00849"/>
    </source>
</evidence>
<feature type="active site" evidence="2">
    <location>
        <position position="139"/>
    </location>
</feature>
<keyword evidence="3" id="KW-0413">Isomerase</keyword>
<proteinExistence type="inferred from homology"/>
<dbReference type="KEGG" id="sper:EW093_14115"/>
<comment type="catalytic activity">
    <reaction evidence="3">
        <text>a uridine in RNA = a pseudouridine in RNA</text>
        <dbReference type="Rhea" id="RHEA:48348"/>
        <dbReference type="Rhea" id="RHEA-COMP:12068"/>
        <dbReference type="Rhea" id="RHEA-COMP:12069"/>
        <dbReference type="ChEBI" id="CHEBI:65314"/>
        <dbReference type="ChEBI" id="CHEBI:65315"/>
    </reaction>
</comment>
<evidence type="ECO:0000313" key="6">
    <source>
        <dbReference type="Proteomes" id="UP000323824"/>
    </source>
</evidence>
<protein>
    <recommendedName>
        <fullName evidence="3">Pseudouridine synthase</fullName>
        <ecNumber evidence="3">5.4.99.-</ecNumber>
    </recommendedName>
</protein>
<dbReference type="Pfam" id="PF00849">
    <property type="entry name" value="PseudoU_synth_2"/>
    <property type="match status" value="1"/>
</dbReference>
<dbReference type="PANTHER" id="PTHR21600:SF44">
    <property type="entry name" value="RIBOSOMAL LARGE SUBUNIT PSEUDOURIDINE SYNTHASE D"/>
    <property type="match status" value="1"/>
</dbReference>
<dbReference type="GO" id="GO:0009982">
    <property type="term" value="F:pseudouridine synthase activity"/>
    <property type="evidence" value="ECO:0007669"/>
    <property type="project" value="InterPro"/>
</dbReference>
<evidence type="ECO:0000313" key="5">
    <source>
        <dbReference type="EMBL" id="QEN05787.1"/>
    </source>
</evidence>
<evidence type="ECO:0000256" key="3">
    <source>
        <dbReference type="RuleBase" id="RU362028"/>
    </source>
</evidence>
<name>A0A5C1QEH0_9SPIO</name>
<dbReference type="CDD" id="cd02869">
    <property type="entry name" value="PseudoU_synth_RluA_like"/>
    <property type="match status" value="1"/>
</dbReference>
<dbReference type="Gene3D" id="3.30.2350.10">
    <property type="entry name" value="Pseudouridine synthase"/>
    <property type="match status" value="1"/>
</dbReference>
<dbReference type="NCBIfam" id="TIGR00005">
    <property type="entry name" value="rluA_subfam"/>
    <property type="match status" value="1"/>
</dbReference>
<reference evidence="5 6" key="2">
    <citation type="submission" date="2019-09" db="EMBL/GenBank/DDBJ databases">
        <title>Complete Genome Sequence and Methylome Analysis of free living Spirochaetas.</title>
        <authorList>
            <person name="Leshcheva N."/>
            <person name="Mikheeva N."/>
        </authorList>
    </citation>
    <scope>NUCLEOTIDE SEQUENCE [LARGE SCALE GENOMIC DNA]</scope>
    <source>
        <strain evidence="5 6">P</strain>
    </source>
</reference>
<dbReference type="EC" id="5.4.99.-" evidence="3"/>
<dbReference type="AlphaFoldDB" id="A0A5C1QEH0"/>
<dbReference type="InterPro" id="IPR050188">
    <property type="entry name" value="RluA_PseudoU_synthase"/>
</dbReference>
<evidence type="ECO:0000256" key="2">
    <source>
        <dbReference type="PIRSR" id="PIRSR606225-1"/>
    </source>
</evidence>
<dbReference type="GO" id="GO:0140098">
    <property type="term" value="F:catalytic activity, acting on RNA"/>
    <property type="evidence" value="ECO:0007669"/>
    <property type="project" value="UniProtKB-ARBA"/>
</dbReference>
<organism evidence="5 6">
    <name type="scientific">Thiospirochaeta perfilievii</name>
    <dbReference type="NCBI Taxonomy" id="252967"/>
    <lineage>
        <taxon>Bacteria</taxon>
        <taxon>Pseudomonadati</taxon>
        <taxon>Spirochaetota</taxon>
        <taxon>Spirochaetia</taxon>
        <taxon>Spirochaetales</taxon>
        <taxon>Spirochaetaceae</taxon>
        <taxon>Thiospirochaeta</taxon>
    </lineage>
</organism>
<comment type="function">
    <text evidence="3">Responsible for synthesis of pseudouridine from uracil.</text>
</comment>
<dbReference type="GO" id="GO:0003723">
    <property type="term" value="F:RNA binding"/>
    <property type="evidence" value="ECO:0007669"/>
    <property type="project" value="InterPro"/>
</dbReference>
<dbReference type="InterPro" id="IPR020103">
    <property type="entry name" value="PsdUridine_synth_cat_dom_sf"/>
</dbReference>
<dbReference type="GO" id="GO:0000455">
    <property type="term" value="P:enzyme-directed rRNA pseudouridine synthesis"/>
    <property type="evidence" value="ECO:0007669"/>
    <property type="project" value="TreeGrafter"/>
</dbReference>
<dbReference type="SUPFAM" id="SSF55120">
    <property type="entry name" value="Pseudouridine synthase"/>
    <property type="match status" value="1"/>
</dbReference>
<accession>A0A5C1QEH0</accession>
<dbReference type="OrthoDB" id="305739at2"/>
<dbReference type="EMBL" id="CP035807">
    <property type="protein sequence ID" value="QEN05787.1"/>
    <property type="molecule type" value="Genomic_DNA"/>
</dbReference>
<feature type="domain" description="Pseudouridine synthase RsuA/RluA-like" evidence="4">
    <location>
        <begin position="88"/>
        <end position="245"/>
    </location>
</feature>